<accession>A0ABY3XLU6</accession>
<evidence type="ECO:0000313" key="3">
    <source>
        <dbReference type="Proteomes" id="UP001202244"/>
    </source>
</evidence>
<feature type="compositionally biased region" description="Basic and acidic residues" evidence="1">
    <location>
        <begin position="33"/>
        <end position="47"/>
    </location>
</feature>
<reference evidence="2 3" key="1">
    <citation type="journal article" date="2023" name="Microbiol. Spectr.">
        <title>Synergy between Genome Mining, Metabolomics, and Bioinformatics Uncovers Antibacterial Chlorinated Carbazole Alkaloids and Their Biosynthetic Gene Cluster from Streptomyces tubbatahanensis sp. nov., a Novel Actinomycete Isolated from Sulu Sea, Philippines.</title>
        <authorList>
            <person name="Tenebro C.P."/>
            <person name="Trono D.J.V.L."/>
            <person name="Balida L.A.P."/>
            <person name="Bayog L.K.A."/>
            <person name="Bruna J.R."/>
            <person name="Sabido E.M."/>
            <person name="Caspe D.P.C."/>
            <person name="de Los Santos E.L.C."/>
            <person name="Saludes J.P."/>
            <person name="Dalisay D.S."/>
        </authorList>
    </citation>
    <scope>NUCLEOTIDE SEQUENCE [LARGE SCALE GENOMIC DNA]</scope>
    <source>
        <strain evidence="2 3">DSD3025</strain>
    </source>
</reference>
<protein>
    <recommendedName>
        <fullName evidence="4">DUF5709 domain-containing protein</fullName>
    </recommendedName>
</protein>
<name>A0ABY3XLU6_9ACTN</name>
<dbReference type="RefSeq" id="WP_242749026.1">
    <property type="nucleotide sequence ID" value="NZ_CP093846.1"/>
</dbReference>
<feature type="compositionally biased region" description="Basic and acidic residues" evidence="1">
    <location>
        <begin position="1"/>
        <end position="12"/>
    </location>
</feature>
<sequence length="56" mass="6349">MNEHDKAPRTAVEETEEEVREALTHVEEDDEHTGEAGDALRPDRDAQEQAYGEPDE</sequence>
<feature type="region of interest" description="Disordered" evidence="1">
    <location>
        <begin position="1"/>
        <end position="56"/>
    </location>
</feature>
<evidence type="ECO:0008006" key="4">
    <source>
        <dbReference type="Google" id="ProtNLM"/>
    </source>
</evidence>
<evidence type="ECO:0000313" key="2">
    <source>
        <dbReference type="EMBL" id="UNS95398.1"/>
    </source>
</evidence>
<organism evidence="2 3">
    <name type="scientific">Streptomyces tubbatahanensis</name>
    <dbReference type="NCBI Taxonomy" id="2923272"/>
    <lineage>
        <taxon>Bacteria</taxon>
        <taxon>Bacillati</taxon>
        <taxon>Actinomycetota</taxon>
        <taxon>Actinomycetes</taxon>
        <taxon>Kitasatosporales</taxon>
        <taxon>Streptomycetaceae</taxon>
        <taxon>Streptomyces</taxon>
    </lineage>
</organism>
<keyword evidence="3" id="KW-1185">Reference proteome</keyword>
<dbReference type="Proteomes" id="UP001202244">
    <property type="component" value="Chromosome"/>
</dbReference>
<gene>
    <name evidence="2" type="ORF">MMF93_02130</name>
</gene>
<proteinExistence type="predicted"/>
<evidence type="ECO:0000256" key="1">
    <source>
        <dbReference type="SAM" id="MobiDB-lite"/>
    </source>
</evidence>
<dbReference type="EMBL" id="CP093846">
    <property type="protein sequence ID" value="UNS95398.1"/>
    <property type="molecule type" value="Genomic_DNA"/>
</dbReference>